<dbReference type="InterPro" id="IPR036047">
    <property type="entry name" value="F-box-like_dom_sf"/>
</dbReference>
<dbReference type="SMART" id="SM00256">
    <property type="entry name" value="FBOX"/>
    <property type="match status" value="1"/>
</dbReference>
<reference evidence="2" key="1">
    <citation type="submission" date="2014-09" db="EMBL/GenBank/DDBJ databases">
        <authorList>
            <person name="Magalhaes I.L.F."/>
            <person name="Oliveira U."/>
            <person name="Santos F.R."/>
            <person name="Vidigal T.H.D.A."/>
            <person name="Brescovit A.D."/>
            <person name="Santos A.J."/>
        </authorList>
    </citation>
    <scope>NUCLEOTIDE SEQUENCE</scope>
</reference>
<protein>
    <recommendedName>
        <fullName evidence="1">F-box domain-containing protein</fullName>
    </recommendedName>
</protein>
<proteinExistence type="predicted"/>
<dbReference type="InterPro" id="IPR001810">
    <property type="entry name" value="F-box_dom"/>
</dbReference>
<dbReference type="AlphaFoldDB" id="A0A0K8T4H9"/>
<feature type="domain" description="F-box" evidence="1">
    <location>
        <begin position="1"/>
        <end position="45"/>
    </location>
</feature>
<name>A0A0K8T4H9_LYGHE</name>
<sequence length="492" mass="56025">MTATLPSELWLCIFSYLDLEDLRNARQVCKTWSELINCDLLWKPRLLARGVSLDCMKLDDGEHEHEEGVSNRWVQLGLTYYGNLASNWGNLNFEFSTFPRSTAGVAMQMPFVVWTFKPSDANFVEVLRVVNGEMAKEARLPLPIRGAFYTDDSCSPCMTFNNVFAVTMNVTIIIFKLKDGKFSFAKAIEFTGSGSCFSTKDTEVTPRYIFEWNESRTLPMCSSFCVTDDVIWFQAIRIEEGEPYRRTMYVWNYNTSTLLLNVEVRNFIGSSKDYAFLMTKDEGFSIYSLNGNKVWSEASEVTSVCWNNFGCAFIEIGGYPSVKAKFLELPKATSTKNIDVPHAVAITLHKTGHFAFCLRLEDNTARMNCISLRNGGILWDIVAFPIPTPSPVFSTLFCYKLDVVLGKYITLLGMDDSLMVGEWNKLHVYTTSRGKKLGTINIKPLYELQHLSDEFMLAGTSEHNGDWEFRYELYNFLFGKDTPDEPIEAMEP</sequence>
<dbReference type="EMBL" id="GBRD01005777">
    <property type="protein sequence ID" value="JAG60044.1"/>
    <property type="molecule type" value="Transcribed_RNA"/>
</dbReference>
<dbReference type="EMBL" id="GBRD01005776">
    <property type="protein sequence ID" value="JAG60045.1"/>
    <property type="molecule type" value="Transcribed_RNA"/>
</dbReference>
<organism evidence="2">
    <name type="scientific">Lygus hesperus</name>
    <name type="common">Western plant bug</name>
    <dbReference type="NCBI Taxonomy" id="30085"/>
    <lineage>
        <taxon>Eukaryota</taxon>
        <taxon>Metazoa</taxon>
        <taxon>Ecdysozoa</taxon>
        <taxon>Arthropoda</taxon>
        <taxon>Hexapoda</taxon>
        <taxon>Insecta</taxon>
        <taxon>Pterygota</taxon>
        <taxon>Neoptera</taxon>
        <taxon>Paraneoptera</taxon>
        <taxon>Hemiptera</taxon>
        <taxon>Heteroptera</taxon>
        <taxon>Panheteroptera</taxon>
        <taxon>Cimicomorpha</taxon>
        <taxon>Miridae</taxon>
        <taxon>Mirini</taxon>
        <taxon>Lygus</taxon>
    </lineage>
</organism>
<dbReference type="SUPFAM" id="SSF81383">
    <property type="entry name" value="F-box domain"/>
    <property type="match status" value="1"/>
</dbReference>
<evidence type="ECO:0000313" key="2">
    <source>
        <dbReference type="EMBL" id="JAG60045.1"/>
    </source>
</evidence>
<dbReference type="PROSITE" id="PS50181">
    <property type="entry name" value="FBOX"/>
    <property type="match status" value="1"/>
</dbReference>
<dbReference type="Gene3D" id="1.20.1280.50">
    <property type="match status" value="1"/>
</dbReference>
<accession>A0A0K8T4H9</accession>
<evidence type="ECO:0000259" key="1">
    <source>
        <dbReference type="PROSITE" id="PS50181"/>
    </source>
</evidence>
<dbReference type="Pfam" id="PF12937">
    <property type="entry name" value="F-box-like"/>
    <property type="match status" value="1"/>
</dbReference>